<dbReference type="AlphaFoldDB" id="C1GV38"/>
<organism evidence="1 2">
    <name type="scientific">Paracoccidioides lutzii (strain ATCC MYA-826 / Pb01)</name>
    <name type="common">Paracoccidioides brasiliensis</name>
    <dbReference type="NCBI Taxonomy" id="502779"/>
    <lineage>
        <taxon>Eukaryota</taxon>
        <taxon>Fungi</taxon>
        <taxon>Dikarya</taxon>
        <taxon>Ascomycota</taxon>
        <taxon>Pezizomycotina</taxon>
        <taxon>Eurotiomycetes</taxon>
        <taxon>Eurotiomycetidae</taxon>
        <taxon>Onygenales</taxon>
        <taxon>Ajellomycetaceae</taxon>
        <taxon>Paracoccidioides</taxon>
    </lineage>
</organism>
<evidence type="ECO:0000313" key="1">
    <source>
        <dbReference type="EMBL" id="EEH40456.2"/>
    </source>
</evidence>
<name>C1GV38_PARBA</name>
<dbReference type="EMBL" id="KN293996">
    <property type="protein sequence ID" value="EEH40456.2"/>
    <property type="molecule type" value="Genomic_DNA"/>
</dbReference>
<dbReference type="Proteomes" id="UP000002059">
    <property type="component" value="Partially assembled WGS sequence"/>
</dbReference>
<gene>
    <name evidence="1" type="ORF">PAAG_02511</name>
</gene>
<proteinExistence type="predicted"/>
<dbReference type="KEGG" id="pbl:PAAG_02511"/>
<sequence>MFAERKRQRVPQLADAELCSDCSRMESVDAGVQWRLPAERQAIISALPSLTSRFHDYCALSLCSPYGLSTVKFNQNTQMLIHPCIANATILVSWSLGPPVSSDIMLPTGPSKLAIRFIDSFDSSG</sequence>
<keyword evidence="2" id="KW-1185">Reference proteome</keyword>
<dbReference type="RefSeq" id="XP_002795805.2">
    <property type="nucleotide sequence ID" value="XM_002795759.2"/>
</dbReference>
<accession>C1GV38</accession>
<evidence type="ECO:0000313" key="2">
    <source>
        <dbReference type="Proteomes" id="UP000002059"/>
    </source>
</evidence>
<protein>
    <submittedName>
        <fullName evidence="1">Uncharacterized protein</fullName>
    </submittedName>
</protein>
<dbReference type="VEuPathDB" id="FungiDB:PAAG_02511"/>
<reference evidence="1 2" key="1">
    <citation type="journal article" date="2011" name="PLoS Genet.">
        <title>Comparative genomic analysis of human fungal pathogens causing paracoccidioidomycosis.</title>
        <authorList>
            <person name="Desjardins C.A."/>
            <person name="Champion M.D."/>
            <person name="Holder J.W."/>
            <person name="Muszewska A."/>
            <person name="Goldberg J."/>
            <person name="Bailao A.M."/>
            <person name="Brigido M.M."/>
            <person name="Ferreira M.E."/>
            <person name="Garcia A.M."/>
            <person name="Grynberg M."/>
            <person name="Gujja S."/>
            <person name="Heiman D.I."/>
            <person name="Henn M.R."/>
            <person name="Kodira C.D."/>
            <person name="Leon-Narvaez H."/>
            <person name="Longo L.V."/>
            <person name="Ma L.J."/>
            <person name="Malavazi I."/>
            <person name="Matsuo A.L."/>
            <person name="Morais F.V."/>
            <person name="Pereira M."/>
            <person name="Rodriguez-Brito S."/>
            <person name="Sakthikumar S."/>
            <person name="Salem-Izacc S.M."/>
            <person name="Sykes S.M."/>
            <person name="Teixeira M.M."/>
            <person name="Vallejo M.C."/>
            <person name="Walter M.E."/>
            <person name="Yandava C."/>
            <person name="Young S."/>
            <person name="Zeng Q."/>
            <person name="Zucker J."/>
            <person name="Felipe M.S."/>
            <person name="Goldman G.H."/>
            <person name="Haas B.J."/>
            <person name="McEwen J.G."/>
            <person name="Nino-Vega G."/>
            <person name="Puccia R."/>
            <person name="San-Blas G."/>
            <person name="Soares C.M."/>
            <person name="Birren B.W."/>
            <person name="Cuomo C.A."/>
        </authorList>
    </citation>
    <scope>NUCLEOTIDE SEQUENCE [LARGE SCALE GENOMIC DNA]</scope>
    <source>
        <strain evidence="2">ATCC MYA-826 / Pb01</strain>
    </source>
</reference>
<dbReference type="GeneID" id="9099123"/>
<dbReference type="HOGENOM" id="CLU_1993299_0_0_1"/>